<feature type="region of interest" description="Disordered" evidence="1">
    <location>
        <begin position="234"/>
        <end position="260"/>
    </location>
</feature>
<comment type="caution">
    <text evidence="2">The sequence shown here is derived from an EMBL/GenBank/DDBJ whole genome shotgun (WGS) entry which is preliminary data.</text>
</comment>
<accession>A0A388K6H7</accession>
<dbReference type="EMBL" id="BFEA01000064">
    <property type="protein sequence ID" value="GBG65655.1"/>
    <property type="molecule type" value="Genomic_DNA"/>
</dbReference>
<keyword evidence="3" id="KW-1185">Reference proteome</keyword>
<evidence type="ECO:0000313" key="2">
    <source>
        <dbReference type="EMBL" id="GBG65655.1"/>
    </source>
</evidence>
<name>A0A388K6H7_CHABU</name>
<sequence>MGEVSSSLAKVMCRSGGNDLAAPQNCHLGGGYYGQRPGKGVCEWDTGVSEHFDDYTMPMRTGRRSHKGVCEWEGGVSERFDDYTMPMMTGNDTYPTLVDKTGEVESKPEACGRKRTVAEIMKDKREVFILNQSARAVKVAGAVMVNDRGTKRLCSRPTAEDGNGDREVECGRKFPHNHSPAKGFGLVPSGNITLEDFLYAFELRILGARRMSEHVPEPLPPANPTGLAWRLDVQLGAPNPPPRDLHSVHPGTEQRVPGHEASPAWGNVGMRHHAAPQPPCSASRATGL</sequence>
<organism evidence="2 3">
    <name type="scientific">Chara braunii</name>
    <name type="common">Braun's stonewort</name>
    <dbReference type="NCBI Taxonomy" id="69332"/>
    <lineage>
        <taxon>Eukaryota</taxon>
        <taxon>Viridiplantae</taxon>
        <taxon>Streptophyta</taxon>
        <taxon>Charophyceae</taxon>
        <taxon>Charales</taxon>
        <taxon>Characeae</taxon>
        <taxon>Chara</taxon>
    </lineage>
</organism>
<dbReference type="Proteomes" id="UP000265515">
    <property type="component" value="Unassembled WGS sequence"/>
</dbReference>
<proteinExistence type="predicted"/>
<dbReference type="Gramene" id="GBG65655">
    <property type="protein sequence ID" value="GBG65655"/>
    <property type="gene ID" value="CBR_g51955"/>
</dbReference>
<evidence type="ECO:0000256" key="1">
    <source>
        <dbReference type="SAM" id="MobiDB-lite"/>
    </source>
</evidence>
<dbReference type="AlphaFoldDB" id="A0A388K6H7"/>
<protein>
    <submittedName>
        <fullName evidence="2">Uncharacterized protein</fullName>
    </submittedName>
</protein>
<reference evidence="2 3" key="1">
    <citation type="journal article" date="2018" name="Cell">
        <title>The Chara Genome: Secondary Complexity and Implications for Plant Terrestrialization.</title>
        <authorList>
            <person name="Nishiyama T."/>
            <person name="Sakayama H."/>
            <person name="Vries J.D."/>
            <person name="Buschmann H."/>
            <person name="Saint-Marcoux D."/>
            <person name="Ullrich K.K."/>
            <person name="Haas F.B."/>
            <person name="Vanderstraeten L."/>
            <person name="Becker D."/>
            <person name="Lang D."/>
            <person name="Vosolsobe S."/>
            <person name="Rombauts S."/>
            <person name="Wilhelmsson P.K.I."/>
            <person name="Janitza P."/>
            <person name="Kern R."/>
            <person name="Heyl A."/>
            <person name="Rumpler F."/>
            <person name="Villalobos L.I.A.C."/>
            <person name="Clay J.M."/>
            <person name="Skokan R."/>
            <person name="Toyoda A."/>
            <person name="Suzuki Y."/>
            <person name="Kagoshima H."/>
            <person name="Schijlen E."/>
            <person name="Tajeshwar N."/>
            <person name="Catarino B."/>
            <person name="Hetherington A.J."/>
            <person name="Saltykova A."/>
            <person name="Bonnot C."/>
            <person name="Breuninger H."/>
            <person name="Symeonidi A."/>
            <person name="Radhakrishnan G.V."/>
            <person name="Van Nieuwerburgh F."/>
            <person name="Deforce D."/>
            <person name="Chang C."/>
            <person name="Karol K.G."/>
            <person name="Hedrich R."/>
            <person name="Ulvskov P."/>
            <person name="Glockner G."/>
            <person name="Delwiche C.F."/>
            <person name="Petrasek J."/>
            <person name="Van de Peer Y."/>
            <person name="Friml J."/>
            <person name="Beilby M."/>
            <person name="Dolan L."/>
            <person name="Kohara Y."/>
            <person name="Sugano S."/>
            <person name="Fujiyama A."/>
            <person name="Delaux P.-M."/>
            <person name="Quint M."/>
            <person name="TheiBen G."/>
            <person name="Hagemann M."/>
            <person name="Harholt J."/>
            <person name="Dunand C."/>
            <person name="Zachgo S."/>
            <person name="Langdale J."/>
            <person name="Maumus F."/>
            <person name="Straeten D.V.D."/>
            <person name="Gould S.B."/>
            <person name="Rensing S.A."/>
        </authorList>
    </citation>
    <scope>NUCLEOTIDE SEQUENCE [LARGE SCALE GENOMIC DNA]</scope>
    <source>
        <strain evidence="2 3">S276</strain>
    </source>
</reference>
<evidence type="ECO:0000313" key="3">
    <source>
        <dbReference type="Proteomes" id="UP000265515"/>
    </source>
</evidence>
<gene>
    <name evidence="2" type="ORF">CBR_g51955</name>
</gene>